<dbReference type="InterPro" id="IPR011990">
    <property type="entry name" value="TPR-like_helical_dom_sf"/>
</dbReference>
<dbReference type="PANTHER" id="PTHR11102:SF160">
    <property type="entry name" value="ERAD-ASSOCIATED E3 UBIQUITIN-PROTEIN LIGASE COMPONENT HRD3"/>
    <property type="match status" value="1"/>
</dbReference>
<dbReference type="Gene3D" id="1.10.510.10">
    <property type="entry name" value="Transferase(Phosphotransferase) domain 1"/>
    <property type="match status" value="1"/>
</dbReference>
<organism evidence="2 3">
    <name type="scientific">Dentiscutata erythropus</name>
    <dbReference type="NCBI Taxonomy" id="1348616"/>
    <lineage>
        <taxon>Eukaryota</taxon>
        <taxon>Fungi</taxon>
        <taxon>Fungi incertae sedis</taxon>
        <taxon>Mucoromycota</taxon>
        <taxon>Glomeromycotina</taxon>
        <taxon>Glomeromycetes</taxon>
        <taxon>Diversisporales</taxon>
        <taxon>Gigasporaceae</taxon>
        <taxon>Dentiscutata</taxon>
    </lineage>
</organism>
<evidence type="ECO:0000313" key="3">
    <source>
        <dbReference type="Proteomes" id="UP000789405"/>
    </source>
</evidence>
<dbReference type="SUPFAM" id="SSF56112">
    <property type="entry name" value="Protein kinase-like (PK-like)"/>
    <property type="match status" value="1"/>
</dbReference>
<dbReference type="InterPro" id="IPR050767">
    <property type="entry name" value="Sel1_AlgK"/>
</dbReference>
<dbReference type="InterPro" id="IPR011009">
    <property type="entry name" value="Kinase-like_dom_sf"/>
</dbReference>
<dbReference type="InterPro" id="IPR006597">
    <property type="entry name" value="Sel1-like"/>
</dbReference>
<dbReference type="Proteomes" id="UP000789405">
    <property type="component" value="Unassembled WGS sequence"/>
</dbReference>
<reference evidence="2" key="1">
    <citation type="submission" date="2021-06" db="EMBL/GenBank/DDBJ databases">
        <authorList>
            <person name="Kallberg Y."/>
            <person name="Tangrot J."/>
            <person name="Rosling A."/>
        </authorList>
    </citation>
    <scope>NUCLEOTIDE SEQUENCE</scope>
    <source>
        <strain evidence="2">MA453B</strain>
    </source>
</reference>
<protein>
    <submittedName>
        <fullName evidence="2">12819_t:CDS:1</fullName>
    </submittedName>
</protein>
<dbReference type="EMBL" id="CAJVPY010003618">
    <property type="protein sequence ID" value="CAG8596621.1"/>
    <property type="molecule type" value="Genomic_DNA"/>
</dbReference>
<gene>
    <name evidence="2" type="ORF">DERYTH_LOCUS7427</name>
</gene>
<proteinExistence type="inferred from homology"/>
<sequence>MSETSAYINHVANVTSSAIGVAKIFSSTASVVADAIYLREIEGGITNITDNITQINSKLDDITQLNLAWQKKLLNNDENIFESALIKMTDLYDPPEPVKRGKISKKTLNYDDVAVKEKFFESNDQDLIKDILTKIANFTLSRGFNDPTKNVLPTIEMVRWMAPEKLIDHEKNPYTIKCEIYRYNERDILEIRNLVLVKKVRPSFSIGVPTEYSKISYQSMQESPNARPALKNIFMTIYSLNQKFHPKSSPKPGLSRMPTDEDLPDVDPNELSLDDLTLDLNVLSMKEAIAEHRKKNGDKLKVWDAFKVHADEFGDITARYWVGYYLYYGLCPIDDPNDENKKCQRLEKAAALFKEAADSGLADAQLRYGHCLWLGEGIQKNIKEAIEYFQKSADNGNTTALYNIGNLYYNGSAGVSQDKELGIRYLRKAALQGQPKALDMCKRKEIGLVG</sequence>
<comment type="caution">
    <text evidence="2">The sequence shown here is derived from an EMBL/GenBank/DDBJ whole genome shotgun (WGS) entry which is preliminary data.</text>
</comment>
<dbReference type="Pfam" id="PF08238">
    <property type="entry name" value="Sel1"/>
    <property type="match status" value="2"/>
</dbReference>
<keyword evidence="3" id="KW-1185">Reference proteome</keyword>
<dbReference type="PANTHER" id="PTHR11102">
    <property type="entry name" value="SEL-1-LIKE PROTEIN"/>
    <property type="match status" value="1"/>
</dbReference>
<dbReference type="AlphaFoldDB" id="A0A9N9CCT3"/>
<dbReference type="OrthoDB" id="2384430at2759"/>
<evidence type="ECO:0000256" key="1">
    <source>
        <dbReference type="ARBA" id="ARBA00038101"/>
    </source>
</evidence>
<evidence type="ECO:0000313" key="2">
    <source>
        <dbReference type="EMBL" id="CAG8596621.1"/>
    </source>
</evidence>
<dbReference type="SMART" id="SM00671">
    <property type="entry name" value="SEL1"/>
    <property type="match status" value="3"/>
</dbReference>
<dbReference type="SUPFAM" id="SSF81901">
    <property type="entry name" value="HCP-like"/>
    <property type="match status" value="1"/>
</dbReference>
<comment type="similarity">
    <text evidence="1">Belongs to the sel-1 family.</text>
</comment>
<accession>A0A9N9CCT3</accession>
<name>A0A9N9CCT3_9GLOM</name>
<dbReference type="Gene3D" id="1.25.40.10">
    <property type="entry name" value="Tetratricopeptide repeat domain"/>
    <property type="match status" value="1"/>
</dbReference>